<dbReference type="Pfam" id="PF00881">
    <property type="entry name" value="Nitroreductase"/>
    <property type="match status" value="1"/>
</dbReference>
<dbReference type="GO" id="GO:0004155">
    <property type="term" value="F:6,7-dihydropteridine reductase activity"/>
    <property type="evidence" value="ECO:0007669"/>
    <property type="project" value="UniProtKB-EC"/>
</dbReference>
<sequence length="220" mass="24289">MGNDIIAAANRRYTTKAYDPNKKIPDETVQKLKDLLRLSPSSVNSQPWHFIMASTPEGKERVAKGTDEKFPFNSPSIRNASQVIVFASRLHADDAYLAQLLAQEEKDGRFPETAHKEKMDGGRKLFVGLNQTSPEAEASWLARQTYLNLGQFLLGAAVLGLDATPMEGVDTDALDKEFGLKEKGYSALAVVTVGYHDTDNDYNAALPKSRLPFSEILTEI</sequence>
<comment type="cofactor">
    <cofactor evidence="1">
        <name>FMN</name>
        <dbReference type="ChEBI" id="CHEBI:58210"/>
    </cofactor>
</comment>
<dbReference type="PANTHER" id="PTHR43673:SF2">
    <property type="entry name" value="NITROREDUCTASE"/>
    <property type="match status" value="1"/>
</dbReference>
<evidence type="ECO:0000256" key="2">
    <source>
        <dbReference type="ARBA" id="ARBA00007118"/>
    </source>
</evidence>
<reference evidence="9" key="1">
    <citation type="journal article" date="2011" name="J. Bacteriol.">
        <title>Genome sequences of eight morphologically diverse alphaproteobacteria.</title>
        <authorList>
            <consortium name="US DOE Joint Genome Institute"/>
            <person name="Brown P.J."/>
            <person name="Kysela D.T."/>
            <person name="Buechlein A."/>
            <person name="Hemmerich C."/>
            <person name="Brun Y.V."/>
        </authorList>
    </citation>
    <scope>NUCLEOTIDE SEQUENCE [LARGE SCALE GENOMIC DNA]</scope>
    <source>
        <strain evidence="9">ATCC 49814 / DSM 5838 / IFAM 1418</strain>
    </source>
</reference>
<dbReference type="RefSeq" id="WP_015826927.1">
    <property type="nucleotide sequence ID" value="NC_012982.1"/>
</dbReference>
<dbReference type="Proteomes" id="UP000002745">
    <property type="component" value="Chromosome"/>
</dbReference>
<dbReference type="CDD" id="cd02149">
    <property type="entry name" value="NfsB-like"/>
    <property type="match status" value="1"/>
</dbReference>
<dbReference type="NCBIfam" id="NF008275">
    <property type="entry name" value="PRK11053.1"/>
    <property type="match status" value="1"/>
</dbReference>
<evidence type="ECO:0000259" key="7">
    <source>
        <dbReference type="Pfam" id="PF00881"/>
    </source>
</evidence>
<evidence type="ECO:0000256" key="4">
    <source>
        <dbReference type="ARBA" id="ARBA00022643"/>
    </source>
</evidence>
<dbReference type="PANTHER" id="PTHR43673">
    <property type="entry name" value="NAD(P)H NITROREDUCTASE YDGI-RELATED"/>
    <property type="match status" value="1"/>
</dbReference>
<evidence type="ECO:0000256" key="3">
    <source>
        <dbReference type="ARBA" id="ARBA00022630"/>
    </source>
</evidence>
<evidence type="ECO:0000256" key="6">
    <source>
        <dbReference type="ARBA" id="ARBA00023002"/>
    </source>
</evidence>
<dbReference type="InterPro" id="IPR033878">
    <property type="entry name" value="NfsB-like"/>
</dbReference>
<accession>C6XRE5</accession>
<gene>
    <name evidence="8" type="ordered locus">Hbal_1083</name>
</gene>
<name>C6XRE5_HIRBI</name>
<evidence type="ECO:0000256" key="5">
    <source>
        <dbReference type="ARBA" id="ARBA00022857"/>
    </source>
</evidence>
<proteinExistence type="inferred from homology"/>
<keyword evidence="5" id="KW-0521">NADP</keyword>
<dbReference type="KEGG" id="hba:Hbal_1083"/>
<dbReference type="EC" id="1.5.1.34" evidence="8"/>
<dbReference type="InterPro" id="IPR000415">
    <property type="entry name" value="Nitroreductase-like"/>
</dbReference>
<dbReference type="InterPro" id="IPR029479">
    <property type="entry name" value="Nitroreductase"/>
</dbReference>
<comment type="similarity">
    <text evidence="2">Belongs to the nitroreductase family.</text>
</comment>
<dbReference type="eggNOG" id="COG0778">
    <property type="taxonomic scope" value="Bacteria"/>
</dbReference>
<keyword evidence="9" id="KW-1185">Reference proteome</keyword>
<dbReference type="HOGENOM" id="CLU_070764_4_1_5"/>
<dbReference type="OrthoDB" id="9802510at2"/>
<dbReference type="STRING" id="582402.Hbal_1083"/>
<feature type="domain" description="Nitroreductase" evidence="7">
    <location>
        <begin position="11"/>
        <end position="195"/>
    </location>
</feature>
<dbReference type="Gene3D" id="3.40.109.10">
    <property type="entry name" value="NADH Oxidase"/>
    <property type="match status" value="1"/>
</dbReference>
<evidence type="ECO:0000256" key="1">
    <source>
        <dbReference type="ARBA" id="ARBA00001917"/>
    </source>
</evidence>
<evidence type="ECO:0000313" key="8">
    <source>
        <dbReference type="EMBL" id="ACT58777.1"/>
    </source>
</evidence>
<keyword evidence="6 8" id="KW-0560">Oxidoreductase</keyword>
<keyword evidence="4" id="KW-0288">FMN</keyword>
<dbReference type="EMBL" id="CP001678">
    <property type="protein sequence ID" value="ACT58777.1"/>
    <property type="molecule type" value="Genomic_DNA"/>
</dbReference>
<protein>
    <submittedName>
        <fullName evidence="8">6,7-dihydropteridine reductase</fullName>
        <ecNumber evidence="8">1.5.1.34</ecNumber>
    </submittedName>
</protein>
<organism evidence="8 9">
    <name type="scientific">Hirschia baltica (strain ATCC 49814 / DSM 5838 / IFAM 1418)</name>
    <dbReference type="NCBI Taxonomy" id="582402"/>
    <lineage>
        <taxon>Bacteria</taxon>
        <taxon>Pseudomonadati</taxon>
        <taxon>Pseudomonadota</taxon>
        <taxon>Alphaproteobacteria</taxon>
        <taxon>Hyphomonadales</taxon>
        <taxon>Hyphomonadaceae</taxon>
        <taxon>Hirschia</taxon>
    </lineage>
</organism>
<evidence type="ECO:0000313" key="9">
    <source>
        <dbReference type="Proteomes" id="UP000002745"/>
    </source>
</evidence>
<dbReference type="SUPFAM" id="SSF55469">
    <property type="entry name" value="FMN-dependent nitroreductase-like"/>
    <property type="match status" value="1"/>
</dbReference>
<keyword evidence="3" id="KW-0285">Flavoprotein</keyword>
<dbReference type="AlphaFoldDB" id="C6XRE5"/>